<dbReference type="GO" id="GO:0032259">
    <property type="term" value="P:methylation"/>
    <property type="evidence" value="ECO:0007669"/>
    <property type="project" value="UniProtKB-KW"/>
</dbReference>
<dbReference type="Pfam" id="PF06983">
    <property type="entry name" value="3-dmu-9_3-mt"/>
    <property type="match status" value="1"/>
</dbReference>
<dbReference type="InterPro" id="IPR029068">
    <property type="entry name" value="Glyas_Bleomycin-R_OHBP_Dase"/>
</dbReference>
<keyword evidence="2" id="KW-0489">Methyltransferase</keyword>
<dbReference type="GO" id="GO:0008168">
    <property type="term" value="F:methyltransferase activity"/>
    <property type="evidence" value="ECO:0007669"/>
    <property type="project" value="UniProtKB-KW"/>
</dbReference>
<reference evidence="2 3" key="1">
    <citation type="submission" date="2015-01" db="EMBL/GenBank/DDBJ databases">
        <title>Jeotgalibacillus campisalis genome sequencing.</title>
        <authorList>
            <person name="Goh K.M."/>
            <person name="Chan K.-G."/>
            <person name="Yaakop A.S."/>
            <person name="Ee R."/>
            <person name="Gan H.M."/>
            <person name="Chan C.S."/>
        </authorList>
    </citation>
    <scope>NUCLEOTIDE SEQUENCE [LARGE SCALE GENOMIC DNA]</scope>
    <source>
        <strain evidence="2 3">SF-57</strain>
    </source>
</reference>
<dbReference type="PATRIC" id="fig|220754.4.peg.836"/>
<comment type="caution">
    <text evidence="2">The sequence shown here is derived from an EMBL/GenBank/DDBJ whole genome shotgun (WGS) entry which is preliminary data.</text>
</comment>
<protein>
    <submittedName>
        <fullName evidence="2">3-demethylubiquinone-9 3-methyltransferase</fullName>
    </submittedName>
</protein>
<proteinExistence type="predicted"/>
<evidence type="ECO:0000313" key="2">
    <source>
        <dbReference type="EMBL" id="KIL50935.1"/>
    </source>
</evidence>
<keyword evidence="2" id="KW-0808">Transferase</keyword>
<evidence type="ECO:0000313" key="3">
    <source>
        <dbReference type="Proteomes" id="UP000031972"/>
    </source>
</evidence>
<gene>
    <name evidence="2" type="ORF">KR50_08160</name>
</gene>
<dbReference type="SUPFAM" id="SSF54593">
    <property type="entry name" value="Glyoxalase/Bleomycin resistance protein/Dihydroxybiphenyl dioxygenase"/>
    <property type="match status" value="1"/>
</dbReference>
<dbReference type="EMBL" id="JXRR01000008">
    <property type="protein sequence ID" value="KIL50935.1"/>
    <property type="molecule type" value="Genomic_DNA"/>
</dbReference>
<dbReference type="PANTHER" id="PTHR33990">
    <property type="entry name" value="PROTEIN YJDN-RELATED"/>
    <property type="match status" value="1"/>
</dbReference>
<dbReference type="AlphaFoldDB" id="A0A0C2RL20"/>
<dbReference type="CDD" id="cd06588">
    <property type="entry name" value="PhnB_like"/>
    <property type="match status" value="1"/>
</dbReference>
<sequence>MLKREGFLKKDNVKIENNFKRGVEGPMVHSHTKITPFLMFEGQAEEAMNYYVSIFDHSEIINVQYYGPNESGEEGTILQATFSLNGQEFMCIDSSVKHEFSFTPAISFYLNCGTEEEITLAYDWLSQGGSVMMPLASYPFSEKFAWVRDKFGVTWQLNLVKN</sequence>
<dbReference type="Gene3D" id="3.30.720.100">
    <property type="match status" value="1"/>
</dbReference>
<accession>A0A0C2RL20</accession>
<feature type="domain" description="PhnB-like" evidence="1">
    <location>
        <begin position="33"/>
        <end position="157"/>
    </location>
</feature>
<organism evidence="2 3">
    <name type="scientific">Jeotgalibacillus campisalis</name>
    <dbReference type="NCBI Taxonomy" id="220754"/>
    <lineage>
        <taxon>Bacteria</taxon>
        <taxon>Bacillati</taxon>
        <taxon>Bacillota</taxon>
        <taxon>Bacilli</taxon>
        <taxon>Bacillales</taxon>
        <taxon>Caryophanaceae</taxon>
        <taxon>Jeotgalibacillus</taxon>
    </lineage>
</organism>
<keyword evidence="2" id="KW-0830">Ubiquinone</keyword>
<evidence type="ECO:0000259" key="1">
    <source>
        <dbReference type="Pfam" id="PF06983"/>
    </source>
</evidence>
<keyword evidence="3" id="KW-1185">Reference proteome</keyword>
<name>A0A0C2RL20_9BACL</name>
<dbReference type="Gene3D" id="3.30.720.110">
    <property type="match status" value="1"/>
</dbReference>
<dbReference type="InterPro" id="IPR028973">
    <property type="entry name" value="PhnB-like"/>
</dbReference>
<dbReference type="PANTHER" id="PTHR33990:SF4">
    <property type="entry name" value="PHNB-LIKE DOMAIN-CONTAINING PROTEIN"/>
    <property type="match status" value="1"/>
</dbReference>
<dbReference type="Proteomes" id="UP000031972">
    <property type="component" value="Unassembled WGS sequence"/>
</dbReference>